<evidence type="ECO:0000259" key="1">
    <source>
        <dbReference type="Pfam" id="PF00557"/>
    </source>
</evidence>
<gene>
    <name evidence="3" type="ORF">GJR96_16865</name>
</gene>
<dbReference type="CDD" id="cd01066">
    <property type="entry name" value="APP_MetAP"/>
    <property type="match status" value="1"/>
</dbReference>
<keyword evidence="4" id="KW-1185">Reference proteome</keyword>
<name>A0A6A8GK05_9EURY</name>
<dbReference type="InterPro" id="IPR029149">
    <property type="entry name" value="Creatin/AminoP/Spt16_N"/>
</dbReference>
<organism evidence="3 4">
    <name type="scientific">Haloferax litoreum</name>
    <dbReference type="NCBI Taxonomy" id="2666140"/>
    <lineage>
        <taxon>Archaea</taxon>
        <taxon>Methanobacteriati</taxon>
        <taxon>Methanobacteriota</taxon>
        <taxon>Stenosarchaea group</taxon>
        <taxon>Halobacteria</taxon>
        <taxon>Halobacteriales</taxon>
        <taxon>Haloferacaceae</taxon>
        <taxon>Haloferax</taxon>
    </lineage>
</organism>
<comment type="caution">
    <text evidence="3">The sequence shown here is derived from an EMBL/GenBank/DDBJ whole genome shotgun (WGS) entry which is preliminary data.</text>
</comment>
<sequence>MSGTRGTMAVDWEQRIDVKRMREERKERALERMRDAGLGSMLLIDDPNIRYVTGLAMTGGSGADHYSLLMEDGNVVHWDTADHASNQRYNCPWLNDIRYACPGLGNVPRASGRDSARSFLIDKMAQTVVDALDEYDLTNEPMGIDTGNTGLINAFESKGVDVRAAETARVMEDARKTKTEDEIECLRQVAAICEAGFQAIVDNAKPGKRESEVWGDAVRELWRHGAMAQGGYITSGPNTWPKHQANTTDRMIRPGDLVYADFYNIGYLGYRSCYYRTFSMGEPTQEQKDAYDTARDNLYAVLDEIEPGKTTDEIAMAFPDMEGEHADWYGADEHWQMTTNHWAHGLGLQLYEVPLIWRGLSPDHPIEIEEGMTMAVETQEPAGRQGVRVEEMVVVRDDGVELLSQWPVEEITVVDH</sequence>
<accession>A0A6A8GK05</accession>
<dbReference type="PANTHER" id="PTHR46112:SF2">
    <property type="entry name" value="XAA-PRO AMINOPEPTIDASE P-RELATED"/>
    <property type="match status" value="1"/>
</dbReference>
<dbReference type="AlphaFoldDB" id="A0A6A8GK05"/>
<proteinExistence type="predicted"/>
<dbReference type="PANTHER" id="PTHR46112">
    <property type="entry name" value="AMINOPEPTIDASE"/>
    <property type="match status" value="1"/>
</dbReference>
<dbReference type="InterPro" id="IPR050659">
    <property type="entry name" value="Peptidase_M24B"/>
</dbReference>
<dbReference type="Gene3D" id="3.90.230.10">
    <property type="entry name" value="Creatinase/methionine aminopeptidase superfamily"/>
    <property type="match status" value="1"/>
</dbReference>
<dbReference type="InterPro" id="IPR000587">
    <property type="entry name" value="Creatinase_N"/>
</dbReference>
<feature type="domain" description="Creatinase N-terminal" evidence="2">
    <location>
        <begin position="25"/>
        <end position="97"/>
    </location>
</feature>
<reference evidence="3 4" key="1">
    <citation type="submission" date="2019-11" db="EMBL/GenBank/DDBJ databases">
        <title>Whole genome sequence of Haloferax sp. MBLA0076.</title>
        <authorList>
            <person name="Seo M.-J."/>
            <person name="Cho E.-S."/>
        </authorList>
    </citation>
    <scope>NUCLEOTIDE SEQUENCE [LARGE SCALE GENOMIC DNA]</scope>
    <source>
        <strain evidence="3 4">MBLA0076</strain>
    </source>
</reference>
<dbReference type="SUPFAM" id="SSF55920">
    <property type="entry name" value="Creatinase/aminopeptidase"/>
    <property type="match status" value="1"/>
</dbReference>
<dbReference type="EMBL" id="WKJO01000003">
    <property type="protein sequence ID" value="MRX23618.1"/>
    <property type="molecule type" value="Genomic_DNA"/>
</dbReference>
<dbReference type="Pfam" id="PF01321">
    <property type="entry name" value="Creatinase_N"/>
    <property type="match status" value="1"/>
</dbReference>
<dbReference type="Proteomes" id="UP000439022">
    <property type="component" value="Unassembled WGS sequence"/>
</dbReference>
<dbReference type="InterPro" id="IPR000994">
    <property type="entry name" value="Pept_M24"/>
</dbReference>
<evidence type="ECO:0000259" key="2">
    <source>
        <dbReference type="Pfam" id="PF01321"/>
    </source>
</evidence>
<evidence type="ECO:0000313" key="4">
    <source>
        <dbReference type="Proteomes" id="UP000439022"/>
    </source>
</evidence>
<dbReference type="InterPro" id="IPR036005">
    <property type="entry name" value="Creatinase/aminopeptidase-like"/>
</dbReference>
<dbReference type="RefSeq" id="WP_151164894.1">
    <property type="nucleotide sequence ID" value="NZ_WKJO01000003.1"/>
</dbReference>
<protein>
    <submittedName>
        <fullName evidence="3">M24 family metallopeptidase</fullName>
    </submittedName>
</protein>
<dbReference type="Gene3D" id="3.40.350.10">
    <property type="entry name" value="Creatinase/prolidase N-terminal domain"/>
    <property type="match status" value="1"/>
</dbReference>
<dbReference type="Pfam" id="PF00557">
    <property type="entry name" value="Peptidase_M24"/>
    <property type="match status" value="1"/>
</dbReference>
<feature type="domain" description="Peptidase M24" evidence="1">
    <location>
        <begin position="184"/>
        <end position="396"/>
    </location>
</feature>
<evidence type="ECO:0000313" key="3">
    <source>
        <dbReference type="EMBL" id="MRX23618.1"/>
    </source>
</evidence>
<dbReference type="SUPFAM" id="SSF53092">
    <property type="entry name" value="Creatinase/prolidase N-terminal domain"/>
    <property type="match status" value="1"/>
</dbReference>